<name>A0A9P4HUS3_9PEZI</name>
<protein>
    <submittedName>
        <fullName evidence="2">Uncharacterized protein</fullName>
    </submittedName>
</protein>
<gene>
    <name evidence="2" type="ORF">K490DRAFT_57941</name>
</gene>
<organism evidence="2 3">
    <name type="scientific">Saccharata proteae CBS 121410</name>
    <dbReference type="NCBI Taxonomy" id="1314787"/>
    <lineage>
        <taxon>Eukaryota</taxon>
        <taxon>Fungi</taxon>
        <taxon>Dikarya</taxon>
        <taxon>Ascomycota</taxon>
        <taxon>Pezizomycotina</taxon>
        <taxon>Dothideomycetes</taxon>
        <taxon>Dothideomycetes incertae sedis</taxon>
        <taxon>Botryosphaeriales</taxon>
        <taxon>Saccharataceae</taxon>
        <taxon>Saccharata</taxon>
    </lineage>
</organism>
<dbReference type="AlphaFoldDB" id="A0A9P4HUS3"/>
<reference evidence="2" key="1">
    <citation type="journal article" date="2020" name="Stud. Mycol.">
        <title>101 Dothideomycetes genomes: a test case for predicting lifestyles and emergence of pathogens.</title>
        <authorList>
            <person name="Haridas S."/>
            <person name="Albert R."/>
            <person name="Binder M."/>
            <person name="Bloem J."/>
            <person name="Labutti K."/>
            <person name="Salamov A."/>
            <person name="Andreopoulos B."/>
            <person name="Baker S."/>
            <person name="Barry K."/>
            <person name="Bills G."/>
            <person name="Bluhm B."/>
            <person name="Cannon C."/>
            <person name="Castanera R."/>
            <person name="Culley D."/>
            <person name="Daum C."/>
            <person name="Ezra D."/>
            <person name="Gonzalez J."/>
            <person name="Henrissat B."/>
            <person name="Kuo A."/>
            <person name="Liang C."/>
            <person name="Lipzen A."/>
            <person name="Lutzoni F."/>
            <person name="Magnuson J."/>
            <person name="Mondo S."/>
            <person name="Nolan M."/>
            <person name="Ohm R."/>
            <person name="Pangilinan J."/>
            <person name="Park H.-J."/>
            <person name="Ramirez L."/>
            <person name="Alfaro M."/>
            <person name="Sun H."/>
            <person name="Tritt A."/>
            <person name="Yoshinaga Y."/>
            <person name="Zwiers L.-H."/>
            <person name="Turgeon B."/>
            <person name="Goodwin S."/>
            <person name="Spatafora J."/>
            <person name="Crous P."/>
            <person name="Grigoriev I."/>
        </authorList>
    </citation>
    <scope>NUCLEOTIDE SEQUENCE</scope>
    <source>
        <strain evidence="2">CBS 121410</strain>
    </source>
</reference>
<evidence type="ECO:0000256" key="1">
    <source>
        <dbReference type="SAM" id="MobiDB-lite"/>
    </source>
</evidence>
<dbReference type="Proteomes" id="UP000799776">
    <property type="component" value="Unassembled WGS sequence"/>
</dbReference>
<accession>A0A9P4HUS3</accession>
<dbReference type="OrthoDB" id="8943665at2759"/>
<keyword evidence="3" id="KW-1185">Reference proteome</keyword>
<feature type="compositionally biased region" description="Basic and acidic residues" evidence="1">
    <location>
        <begin position="32"/>
        <end position="45"/>
    </location>
</feature>
<feature type="compositionally biased region" description="Polar residues" evidence="1">
    <location>
        <begin position="22"/>
        <end position="31"/>
    </location>
</feature>
<sequence>MAQAGADVAFQTSDRRRHTGGQRPQTANRKPQTADRRPQTADRRPQTQGPLRRGRLLELESDLAENAVLEARWSMLGRVEGATCCELPHPTTSTVSASGQDIACRAQRKTPSARKEGGGSLLTVLECQRNLESTAEAPTTFERRQAMPAGHRTNPGGAVGGRLLVLPPQQPPAVGAEIIAVDYYGRAEAERDRSHC</sequence>
<evidence type="ECO:0000313" key="3">
    <source>
        <dbReference type="Proteomes" id="UP000799776"/>
    </source>
</evidence>
<feature type="region of interest" description="Disordered" evidence="1">
    <location>
        <begin position="1"/>
        <end position="56"/>
    </location>
</feature>
<proteinExistence type="predicted"/>
<dbReference type="EMBL" id="ML978725">
    <property type="protein sequence ID" value="KAF2086303.1"/>
    <property type="molecule type" value="Genomic_DNA"/>
</dbReference>
<comment type="caution">
    <text evidence="2">The sequence shown here is derived from an EMBL/GenBank/DDBJ whole genome shotgun (WGS) entry which is preliminary data.</text>
</comment>
<evidence type="ECO:0000313" key="2">
    <source>
        <dbReference type="EMBL" id="KAF2086303.1"/>
    </source>
</evidence>